<dbReference type="RefSeq" id="WP_054063557.1">
    <property type="nucleotide sequence ID" value="NZ_JSYZ01000015.1"/>
</dbReference>
<evidence type="ECO:0000313" key="2">
    <source>
        <dbReference type="Proteomes" id="UP000037931"/>
    </source>
</evidence>
<name>A0A0M9GF76_9PSED</name>
<accession>A0A0M9GF76</accession>
<keyword evidence="1" id="KW-0808">Transferase</keyword>
<evidence type="ECO:0000313" key="1">
    <source>
        <dbReference type="EMBL" id="KPA89508.1"/>
    </source>
</evidence>
<keyword evidence="1" id="KW-0012">Acyltransferase</keyword>
<dbReference type="STRING" id="50340.PF66_03954"/>
<dbReference type="AlphaFoldDB" id="A0A0M9GF76"/>
<comment type="caution">
    <text evidence="1">The sequence shown here is derived from an EMBL/GenBank/DDBJ whole genome shotgun (WGS) entry which is preliminary data.</text>
</comment>
<dbReference type="EMBL" id="JSYZ01000015">
    <property type="protein sequence ID" value="KPA89508.1"/>
    <property type="molecule type" value="Genomic_DNA"/>
</dbReference>
<keyword evidence="2" id="KW-1185">Reference proteome</keyword>
<gene>
    <name evidence="1" type="ORF">PF66_03954</name>
</gene>
<dbReference type="PATRIC" id="fig|50340.43.peg.1257"/>
<sequence length="333" mass="37624">MTQWRSRWSMRGWLLWLGLRRRLREALLRGAARCLGRWGVRMGLPVVPALLARLPVAWRGPAYPRSLQNLALFGLEPDECRERACRHSAIRLQCALVEHLYPRHRPVRLRAWIRSIAWVDPHGLWARSAPLLVLAHTGEYWMAVACLVERHAEATRFVIPIWNFNDELTRSSLKSLEAFGHQVDILDSRAPGTALALARAIRRGDRVIIFADLPVSMGGLRSGEPTGGHLFGRAAQFVKGPMFLAAKLGCDVLLAGHRVQLGGPGQLHLIEWVASAPAAQMQVSWARAIERFLLESPQDWFYLSRMEAFFQRQQGPAQRLASLPAELLRRGSR</sequence>
<reference evidence="1 2" key="1">
    <citation type="journal article" date="2015" name="PLoS ONE">
        <title>Rice-Infecting Pseudomonas Genomes Are Highly Accessorized and Harbor Multiple Putative Virulence Mechanisms to Cause Sheath Brown Rot.</title>
        <authorList>
            <person name="Quibod I.L."/>
            <person name="Grande G."/>
            <person name="Oreiro E.G."/>
            <person name="Borja F.N."/>
            <person name="Dossa G.S."/>
            <person name="Mauleon R."/>
            <person name="Cruz C.V."/>
            <person name="Oliva R."/>
        </authorList>
    </citation>
    <scope>NUCLEOTIDE SEQUENCE [LARGE SCALE GENOMIC DNA]</scope>
    <source>
        <strain evidence="1 2">IRRI 6609</strain>
    </source>
</reference>
<dbReference type="EC" id="2.3.1.-" evidence="1"/>
<organism evidence="1 2">
    <name type="scientific">Pseudomonas asplenii</name>
    <dbReference type="NCBI Taxonomy" id="53407"/>
    <lineage>
        <taxon>Bacteria</taxon>
        <taxon>Pseudomonadati</taxon>
        <taxon>Pseudomonadota</taxon>
        <taxon>Gammaproteobacteria</taxon>
        <taxon>Pseudomonadales</taxon>
        <taxon>Pseudomonadaceae</taxon>
        <taxon>Pseudomonas</taxon>
    </lineage>
</organism>
<protein>
    <submittedName>
        <fullName evidence="1">Lauroyl/myristoyl acyltransferase</fullName>
        <ecNumber evidence="1">2.3.1.-</ecNumber>
    </submittedName>
</protein>
<proteinExistence type="predicted"/>
<dbReference type="GO" id="GO:0016746">
    <property type="term" value="F:acyltransferase activity"/>
    <property type="evidence" value="ECO:0007669"/>
    <property type="project" value="UniProtKB-KW"/>
</dbReference>
<dbReference type="Proteomes" id="UP000037931">
    <property type="component" value="Unassembled WGS sequence"/>
</dbReference>